<evidence type="ECO:0000256" key="1">
    <source>
        <dbReference type="ARBA" id="ARBA00022801"/>
    </source>
</evidence>
<dbReference type="CDD" id="cd07197">
    <property type="entry name" value="nitrilase"/>
    <property type="match status" value="1"/>
</dbReference>
<dbReference type="Pfam" id="PF00795">
    <property type="entry name" value="CN_hydrolase"/>
    <property type="match status" value="1"/>
</dbReference>
<dbReference type="PROSITE" id="PS50263">
    <property type="entry name" value="CN_HYDROLASE"/>
    <property type="match status" value="1"/>
</dbReference>
<evidence type="ECO:0000313" key="4">
    <source>
        <dbReference type="Proteomes" id="UP000708576"/>
    </source>
</evidence>
<dbReference type="GO" id="GO:0016787">
    <property type="term" value="F:hydrolase activity"/>
    <property type="evidence" value="ECO:0007669"/>
    <property type="project" value="UniProtKB-KW"/>
</dbReference>
<dbReference type="Gene3D" id="3.60.110.10">
    <property type="entry name" value="Carbon-nitrogen hydrolase"/>
    <property type="match status" value="1"/>
</dbReference>
<evidence type="ECO:0000313" key="3">
    <source>
        <dbReference type="EMBL" id="MBS2096688.1"/>
    </source>
</evidence>
<organism evidence="3 4">
    <name type="scientific">Carboxylicivirga linearis</name>
    <dbReference type="NCBI Taxonomy" id="1628157"/>
    <lineage>
        <taxon>Bacteria</taxon>
        <taxon>Pseudomonadati</taxon>
        <taxon>Bacteroidota</taxon>
        <taxon>Bacteroidia</taxon>
        <taxon>Marinilabiliales</taxon>
        <taxon>Marinilabiliaceae</taxon>
        <taxon>Carboxylicivirga</taxon>
    </lineage>
</organism>
<accession>A0ABS5JP48</accession>
<dbReference type="RefSeq" id="WP_212212000.1">
    <property type="nucleotide sequence ID" value="NZ_JAGUCO010000001.1"/>
</dbReference>
<dbReference type="InterPro" id="IPR003010">
    <property type="entry name" value="C-N_Hydrolase"/>
</dbReference>
<dbReference type="InterPro" id="IPR050345">
    <property type="entry name" value="Aliph_Amidase/BUP"/>
</dbReference>
<dbReference type="InterPro" id="IPR036526">
    <property type="entry name" value="C-N_Hydrolase_sf"/>
</dbReference>
<dbReference type="PANTHER" id="PTHR43674:SF2">
    <property type="entry name" value="BETA-UREIDOPROPIONASE"/>
    <property type="match status" value="1"/>
</dbReference>
<dbReference type="EMBL" id="JAGUCO010000001">
    <property type="protein sequence ID" value="MBS2096688.1"/>
    <property type="molecule type" value="Genomic_DNA"/>
</dbReference>
<proteinExistence type="predicted"/>
<reference evidence="3 4" key="1">
    <citation type="journal article" date="2015" name="Int. J. Syst. Evol. Microbiol.">
        <title>Carboxylicivirga linearis sp. nov., isolated from a sea cucumber culture pond.</title>
        <authorList>
            <person name="Wang F.Q."/>
            <person name="Zhou Y.X."/>
            <person name="Lin X.Z."/>
            <person name="Chen G.J."/>
            <person name="Du Z.J."/>
        </authorList>
    </citation>
    <scope>NUCLEOTIDE SEQUENCE [LARGE SCALE GENOMIC DNA]</scope>
    <source>
        <strain evidence="3 4">FB218</strain>
    </source>
</reference>
<dbReference type="Proteomes" id="UP000708576">
    <property type="component" value="Unassembled WGS sequence"/>
</dbReference>
<sequence>MFIASAQINSVKGAIHDNLENHIEYIKVAAQQGAELILFPELSLTDYIREGASELSLTIYDASISLLRDYAMLYNICIVVGAPVHQKSGLHIGSFILTPEGGIDLYTKQYLHNGEEKFYQSSFEYNPILYVGDYKSQFAICADIENSDHPKAAAVNKVKLYLASIFYTAQSIDNLHLKMASYAKEYQMNILISNFCGESYQLPAGGGSAFWNKEGRLIAELDRHRNGLLLINLDEEHSSGESLYL</sequence>
<keyword evidence="4" id="KW-1185">Reference proteome</keyword>
<dbReference type="PANTHER" id="PTHR43674">
    <property type="entry name" value="NITRILASE C965.09-RELATED"/>
    <property type="match status" value="1"/>
</dbReference>
<dbReference type="SUPFAM" id="SSF56317">
    <property type="entry name" value="Carbon-nitrogen hydrolase"/>
    <property type="match status" value="1"/>
</dbReference>
<comment type="caution">
    <text evidence="3">The sequence shown here is derived from an EMBL/GenBank/DDBJ whole genome shotgun (WGS) entry which is preliminary data.</text>
</comment>
<name>A0ABS5JP48_9BACT</name>
<feature type="domain" description="CN hydrolase" evidence="2">
    <location>
        <begin position="1"/>
        <end position="235"/>
    </location>
</feature>
<evidence type="ECO:0000259" key="2">
    <source>
        <dbReference type="PROSITE" id="PS50263"/>
    </source>
</evidence>
<gene>
    <name evidence="3" type="ORF">KEM10_00275</name>
</gene>
<protein>
    <submittedName>
        <fullName evidence="3">Carbon-nitrogen hydrolase family protein</fullName>
    </submittedName>
</protein>
<keyword evidence="1 3" id="KW-0378">Hydrolase</keyword>